<feature type="binding site" evidence="13">
    <location>
        <begin position="252"/>
        <end position="258"/>
    </location>
    <ligand>
        <name>S-adenosyl-L-methionine</name>
        <dbReference type="ChEBI" id="CHEBI:59789"/>
    </ligand>
</feature>
<evidence type="ECO:0000256" key="3">
    <source>
        <dbReference type="ARBA" id="ARBA00012140"/>
    </source>
</evidence>
<feature type="active site" description="Nucleophile" evidence="13">
    <location>
        <position position="373"/>
    </location>
</feature>
<evidence type="ECO:0000256" key="9">
    <source>
        <dbReference type="ARBA" id="ARBA00022884"/>
    </source>
</evidence>
<dbReference type="InterPro" id="IPR035926">
    <property type="entry name" value="NusB-like_sf"/>
</dbReference>
<evidence type="ECO:0000256" key="1">
    <source>
        <dbReference type="ARBA" id="ARBA00002724"/>
    </source>
</evidence>
<gene>
    <name evidence="15" type="ORF">SAMN05421733_101430</name>
</gene>
<dbReference type="InterPro" id="IPR004573">
    <property type="entry name" value="rRNA_ssu_MeTfrase_B"/>
</dbReference>
<evidence type="ECO:0000256" key="2">
    <source>
        <dbReference type="ARBA" id="ARBA00004496"/>
    </source>
</evidence>
<dbReference type="PROSITE" id="PS51686">
    <property type="entry name" value="SAM_MT_RSMB_NOP"/>
    <property type="match status" value="1"/>
</dbReference>
<dbReference type="AlphaFoldDB" id="A0A1G6GMK4"/>
<feature type="domain" description="SAM-dependent MTase RsmB/NOP-type" evidence="14">
    <location>
        <begin position="162"/>
        <end position="431"/>
    </location>
</feature>
<evidence type="ECO:0000256" key="12">
    <source>
        <dbReference type="ARBA" id="ARBA00047283"/>
    </source>
</evidence>
<comment type="similarity">
    <text evidence="13">Belongs to the class I-like SAM-binding methyltransferase superfamily. RsmB/NOP family.</text>
</comment>
<keyword evidence="9 13" id="KW-0694">RNA-binding</keyword>
<keyword evidence="16" id="KW-1185">Reference proteome</keyword>
<dbReference type="InterPro" id="IPR023267">
    <property type="entry name" value="RCMT"/>
</dbReference>
<feature type="binding site" evidence="13">
    <location>
        <position position="304"/>
    </location>
    <ligand>
        <name>S-adenosyl-L-methionine</name>
        <dbReference type="ChEBI" id="CHEBI:59789"/>
    </ligand>
</feature>
<evidence type="ECO:0000256" key="5">
    <source>
        <dbReference type="ARBA" id="ARBA00022552"/>
    </source>
</evidence>
<dbReference type="STRING" id="1219383.SAMN05421733_101430"/>
<sequence>MNYNKYQTLNLRAKIIDLLVKIQEGESLSTQLDQYLNQIPDRDKALFHELALGTLRQWYALKSACLPLIKTPIDNNTLHATLYLGLYQLIYTRIPAHAAISETVNAIKQLELGQFSALVNAILRQYTRAPDELTTAVQQAHALPSWLYKRLKNNWPEYLDDLTQQLRCSSSITLRINPRKITRSDYIKQLKEQQINASYGELSEQAIYLKSAVSIQSLPGFKEGFFSVQDEHAQLCGQILPNIDHKIVIDACAAPGGKTTHILERFTPQQLIAVDDSQSRLLRVTENLQRLQLDKQNFKIICDDATTWKNNQDVDLIILDAPCSATGVIRKHPDIKLLRKPSDIEKTVHLQQRILENLWPQIKIGGYLLYITCSILKAENVDQMVNFFEKNKNAKEEKLPKTWGIEQTYGRQLLPIQNVGDGFYYCLIKKVA</sequence>
<dbReference type="Gene3D" id="3.30.70.1170">
    <property type="entry name" value="Sun protein, domain 3"/>
    <property type="match status" value="1"/>
</dbReference>
<evidence type="ECO:0000256" key="11">
    <source>
        <dbReference type="ARBA" id="ARBA00031088"/>
    </source>
</evidence>
<feature type="binding site" evidence="13">
    <location>
        <position position="320"/>
    </location>
    <ligand>
        <name>S-adenosyl-L-methionine</name>
        <dbReference type="ChEBI" id="CHEBI:59789"/>
    </ligand>
</feature>
<dbReference type="Gene3D" id="1.10.940.10">
    <property type="entry name" value="NusB-like"/>
    <property type="match status" value="1"/>
</dbReference>
<dbReference type="InterPro" id="IPR006027">
    <property type="entry name" value="NusB_RsmB_TIM44"/>
</dbReference>
<evidence type="ECO:0000256" key="13">
    <source>
        <dbReference type="PROSITE-ProRule" id="PRU01023"/>
    </source>
</evidence>
<dbReference type="OrthoDB" id="9810297at2"/>
<dbReference type="Pfam" id="PF01189">
    <property type="entry name" value="Methyltr_RsmB-F"/>
    <property type="match status" value="1"/>
</dbReference>
<dbReference type="NCBIfam" id="TIGR00563">
    <property type="entry name" value="rsmB"/>
    <property type="match status" value="1"/>
</dbReference>
<dbReference type="Gene3D" id="3.40.50.150">
    <property type="entry name" value="Vaccinia Virus protein VP39"/>
    <property type="match status" value="1"/>
</dbReference>
<dbReference type="PANTHER" id="PTHR22807">
    <property type="entry name" value="NOP2 YEAST -RELATED NOL1/NOP2/FMU SUN DOMAIN-CONTAINING"/>
    <property type="match status" value="1"/>
</dbReference>
<dbReference type="Pfam" id="PF01029">
    <property type="entry name" value="NusB"/>
    <property type="match status" value="1"/>
</dbReference>
<dbReference type="EC" id="2.1.1.176" evidence="3"/>
<evidence type="ECO:0000256" key="8">
    <source>
        <dbReference type="ARBA" id="ARBA00022691"/>
    </source>
</evidence>
<dbReference type="Proteomes" id="UP000242501">
    <property type="component" value="Unassembled WGS sequence"/>
</dbReference>
<keyword evidence="8 13" id="KW-0949">S-adenosyl-L-methionine</keyword>
<protein>
    <recommendedName>
        <fullName evidence="3">16S rRNA (cytosine(967)-C(5))-methyltransferase</fullName>
        <ecNumber evidence="3">2.1.1.176</ecNumber>
    </recommendedName>
    <alternativeName>
        <fullName evidence="10">16S rRNA m5C967 methyltransferase</fullName>
    </alternativeName>
    <alternativeName>
        <fullName evidence="11">rRNA (cytosine-C(5)-)-methyltransferase RsmB</fullName>
    </alternativeName>
</protein>
<dbReference type="PRINTS" id="PR02008">
    <property type="entry name" value="RCMTFAMILY"/>
</dbReference>
<evidence type="ECO:0000313" key="15">
    <source>
        <dbReference type="EMBL" id="SDB83197.1"/>
    </source>
</evidence>
<evidence type="ECO:0000256" key="10">
    <source>
        <dbReference type="ARBA" id="ARBA00030399"/>
    </source>
</evidence>
<dbReference type="GO" id="GO:0070475">
    <property type="term" value="P:rRNA base methylation"/>
    <property type="evidence" value="ECO:0007669"/>
    <property type="project" value="TreeGrafter"/>
</dbReference>
<feature type="binding site" evidence="13">
    <location>
        <position position="275"/>
    </location>
    <ligand>
        <name>S-adenosyl-L-methionine</name>
        <dbReference type="ChEBI" id="CHEBI:59789"/>
    </ligand>
</feature>
<dbReference type="GO" id="GO:0006355">
    <property type="term" value="P:regulation of DNA-templated transcription"/>
    <property type="evidence" value="ECO:0007669"/>
    <property type="project" value="InterPro"/>
</dbReference>
<dbReference type="GO" id="GO:0009383">
    <property type="term" value="F:rRNA (cytosine-C5-)-methyltransferase activity"/>
    <property type="evidence" value="ECO:0007669"/>
    <property type="project" value="TreeGrafter"/>
</dbReference>
<dbReference type="CDD" id="cd02440">
    <property type="entry name" value="AdoMet_MTases"/>
    <property type="match status" value="1"/>
</dbReference>
<dbReference type="RefSeq" id="WP_092746677.1">
    <property type="nucleotide sequence ID" value="NZ_FMYL01000001.1"/>
</dbReference>
<dbReference type="GO" id="GO:0005829">
    <property type="term" value="C:cytosol"/>
    <property type="evidence" value="ECO:0007669"/>
    <property type="project" value="TreeGrafter"/>
</dbReference>
<dbReference type="InterPro" id="IPR001678">
    <property type="entry name" value="MeTrfase_RsmB-F_NOP2_dom"/>
</dbReference>
<evidence type="ECO:0000313" key="16">
    <source>
        <dbReference type="Proteomes" id="UP000242501"/>
    </source>
</evidence>
<keyword evidence="4" id="KW-0963">Cytoplasm</keyword>
<evidence type="ECO:0000259" key="14">
    <source>
        <dbReference type="PROSITE" id="PS51686"/>
    </source>
</evidence>
<dbReference type="InterPro" id="IPR054728">
    <property type="entry name" value="RsmB-like_ferredoxin"/>
</dbReference>
<dbReference type="GO" id="GO:0003723">
    <property type="term" value="F:RNA binding"/>
    <property type="evidence" value="ECO:0007669"/>
    <property type="project" value="UniProtKB-UniRule"/>
</dbReference>
<comment type="function">
    <text evidence="1">Specifically methylates the cytosine at position 967 (m5C967) of 16S rRNA.</text>
</comment>
<name>A0A1G6GMK4_9GAMM</name>
<evidence type="ECO:0000256" key="7">
    <source>
        <dbReference type="ARBA" id="ARBA00022679"/>
    </source>
</evidence>
<organism evidence="15 16">
    <name type="scientific">Acinetobacter boissieri</name>
    <dbReference type="NCBI Taxonomy" id="1219383"/>
    <lineage>
        <taxon>Bacteria</taxon>
        <taxon>Pseudomonadati</taxon>
        <taxon>Pseudomonadota</taxon>
        <taxon>Gammaproteobacteria</taxon>
        <taxon>Moraxellales</taxon>
        <taxon>Moraxellaceae</taxon>
        <taxon>Acinetobacter</taxon>
    </lineage>
</organism>
<proteinExistence type="inferred from homology"/>
<reference evidence="16" key="1">
    <citation type="submission" date="2016-09" db="EMBL/GenBank/DDBJ databases">
        <authorList>
            <person name="Varghese N."/>
            <person name="Submissions S."/>
        </authorList>
    </citation>
    <scope>NUCLEOTIDE SEQUENCE [LARGE SCALE GENOMIC DNA]</scope>
    <source>
        <strain evidence="16">ANC 4422</strain>
    </source>
</reference>
<evidence type="ECO:0000256" key="6">
    <source>
        <dbReference type="ARBA" id="ARBA00022603"/>
    </source>
</evidence>
<keyword evidence="6 13" id="KW-0489">Methyltransferase</keyword>
<dbReference type="PANTHER" id="PTHR22807:SF61">
    <property type="entry name" value="NOL1_NOP2_SUN FAMILY PROTEIN _ ANTITERMINATION NUSB DOMAIN-CONTAINING PROTEIN"/>
    <property type="match status" value="1"/>
</dbReference>
<keyword evidence="5" id="KW-0698">rRNA processing</keyword>
<keyword evidence="7 13" id="KW-0808">Transferase</keyword>
<dbReference type="EMBL" id="FMYL01000001">
    <property type="protein sequence ID" value="SDB83197.1"/>
    <property type="molecule type" value="Genomic_DNA"/>
</dbReference>
<accession>A0A1G6GMK4</accession>
<dbReference type="Pfam" id="PF22458">
    <property type="entry name" value="RsmF-B_ferredox"/>
    <property type="match status" value="1"/>
</dbReference>
<comment type="subcellular location">
    <subcellularLocation>
        <location evidence="2">Cytoplasm</location>
    </subcellularLocation>
</comment>
<evidence type="ECO:0000256" key="4">
    <source>
        <dbReference type="ARBA" id="ARBA00022490"/>
    </source>
</evidence>
<dbReference type="InterPro" id="IPR049560">
    <property type="entry name" value="MeTrfase_RsmB-F_NOP2_cat"/>
</dbReference>
<dbReference type="NCBIfam" id="NF008149">
    <property type="entry name" value="PRK10901.1"/>
    <property type="match status" value="1"/>
</dbReference>
<comment type="catalytic activity">
    <reaction evidence="12">
        <text>cytidine(967) in 16S rRNA + S-adenosyl-L-methionine = 5-methylcytidine(967) in 16S rRNA + S-adenosyl-L-homocysteine + H(+)</text>
        <dbReference type="Rhea" id="RHEA:42748"/>
        <dbReference type="Rhea" id="RHEA-COMP:10219"/>
        <dbReference type="Rhea" id="RHEA-COMP:10220"/>
        <dbReference type="ChEBI" id="CHEBI:15378"/>
        <dbReference type="ChEBI" id="CHEBI:57856"/>
        <dbReference type="ChEBI" id="CHEBI:59789"/>
        <dbReference type="ChEBI" id="CHEBI:74483"/>
        <dbReference type="ChEBI" id="CHEBI:82748"/>
        <dbReference type="EC" id="2.1.1.176"/>
    </reaction>
</comment>
<dbReference type="InterPro" id="IPR029063">
    <property type="entry name" value="SAM-dependent_MTases_sf"/>
</dbReference>
<dbReference type="SUPFAM" id="SSF48013">
    <property type="entry name" value="NusB-like"/>
    <property type="match status" value="1"/>
</dbReference>
<dbReference type="SUPFAM" id="SSF53335">
    <property type="entry name" value="S-adenosyl-L-methionine-dependent methyltransferases"/>
    <property type="match status" value="1"/>
</dbReference>